<dbReference type="AlphaFoldDB" id="A0A9X1ULA5"/>
<comment type="caution">
    <text evidence="2">The sequence shown here is derived from an EMBL/GenBank/DDBJ whole genome shotgun (WGS) entry which is preliminary data.</text>
</comment>
<accession>A0A9X1ULA5</accession>
<dbReference type="Proteomes" id="UP001139308">
    <property type="component" value="Unassembled WGS sequence"/>
</dbReference>
<name>A0A9X1ULA5_9BURK</name>
<organism evidence="2 3">
    <name type="scientific">Paraburkholderia tagetis</name>
    <dbReference type="NCBI Taxonomy" id="2913261"/>
    <lineage>
        <taxon>Bacteria</taxon>
        <taxon>Pseudomonadati</taxon>
        <taxon>Pseudomonadota</taxon>
        <taxon>Betaproteobacteria</taxon>
        <taxon>Burkholderiales</taxon>
        <taxon>Burkholderiaceae</taxon>
        <taxon>Paraburkholderia</taxon>
    </lineage>
</organism>
<keyword evidence="3" id="KW-1185">Reference proteome</keyword>
<reference evidence="2" key="1">
    <citation type="submission" date="2022-01" db="EMBL/GenBank/DDBJ databases">
        <title>Genome sequence and assembly of Parabukholderia sp. RG36.</title>
        <authorList>
            <person name="Chhetri G."/>
        </authorList>
    </citation>
    <scope>NUCLEOTIDE SEQUENCE</scope>
    <source>
        <strain evidence="2">RG36</strain>
    </source>
</reference>
<protein>
    <submittedName>
        <fullName evidence="2">XRE family transcriptional regulator</fullName>
    </submittedName>
</protein>
<feature type="region of interest" description="Disordered" evidence="1">
    <location>
        <begin position="88"/>
        <end position="110"/>
    </location>
</feature>
<proteinExistence type="predicted"/>
<evidence type="ECO:0000313" key="3">
    <source>
        <dbReference type="Proteomes" id="UP001139308"/>
    </source>
</evidence>
<dbReference type="EMBL" id="JAKLJA010000036">
    <property type="protein sequence ID" value="MCG5077473.1"/>
    <property type="molecule type" value="Genomic_DNA"/>
</dbReference>
<gene>
    <name evidence="2" type="ORF">L5014_29705</name>
</gene>
<dbReference type="RefSeq" id="WP_238467370.1">
    <property type="nucleotide sequence ID" value="NZ_JAKLJA010000036.1"/>
</dbReference>
<evidence type="ECO:0000256" key="1">
    <source>
        <dbReference type="SAM" id="MobiDB-lite"/>
    </source>
</evidence>
<sequence length="110" mass="12281">MTTKASYLNIRRECLQPGIYWAQPTGAEIQEILRQAGMTDRSAAAYLGLKDKSGRHIRRWTSMENDIPYSAWALLCYAAGYGPIWEVDPSQMRTTGPAQENADDSDAPVN</sequence>
<evidence type="ECO:0000313" key="2">
    <source>
        <dbReference type="EMBL" id="MCG5077473.1"/>
    </source>
</evidence>
<feature type="compositionally biased region" description="Acidic residues" evidence="1">
    <location>
        <begin position="101"/>
        <end position="110"/>
    </location>
</feature>